<evidence type="ECO:0000313" key="8">
    <source>
        <dbReference type="EMBL" id="MBU2691790.1"/>
    </source>
</evidence>
<feature type="binding site" evidence="7">
    <location>
        <begin position="7"/>
        <end position="8"/>
    </location>
    <ligand>
        <name>substrate</name>
    </ligand>
</feature>
<evidence type="ECO:0000256" key="7">
    <source>
        <dbReference type="HAMAP-Rule" id="MF_00258"/>
    </source>
</evidence>
<evidence type="ECO:0000256" key="6">
    <source>
        <dbReference type="ARBA" id="ARBA00023316"/>
    </source>
</evidence>
<comment type="function">
    <text evidence="7">Provides the (R)-glutamate required for cell wall biosynthesis.</text>
</comment>
<feature type="binding site" evidence="7">
    <location>
        <begin position="39"/>
        <end position="40"/>
    </location>
    <ligand>
        <name>substrate</name>
    </ligand>
</feature>
<comment type="catalytic activity">
    <reaction evidence="1 7">
        <text>L-glutamate = D-glutamate</text>
        <dbReference type="Rhea" id="RHEA:12813"/>
        <dbReference type="ChEBI" id="CHEBI:29985"/>
        <dbReference type="ChEBI" id="CHEBI:29986"/>
        <dbReference type="EC" id="5.1.1.3"/>
    </reaction>
</comment>
<dbReference type="InterPro" id="IPR015942">
    <property type="entry name" value="Asp/Glu/hydantoin_racemase"/>
</dbReference>
<feature type="binding site" evidence="7">
    <location>
        <begin position="182"/>
        <end position="183"/>
    </location>
    <ligand>
        <name>substrate</name>
    </ligand>
</feature>
<organism evidence="8 9">
    <name type="scientific">Eiseniibacteriota bacterium</name>
    <dbReference type="NCBI Taxonomy" id="2212470"/>
    <lineage>
        <taxon>Bacteria</taxon>
        <taxon>Candidatus Eiseniibacteriota</taxon>
    </lineage>
</organism>
<dbReference type="InterPro" id="IPR033134">
    <property type="entry name" value="Asp/Glu_racemase_AS_2"/>
</dbReference>
<comment type="caution">
    <text evidence="8">The sequence shown here is derived from an EMBL/GenBank/DDBJ whole genome shotgun (WGS) entry which is preliminary data.</text>
</comment>
<keyword evidence="3 7" id="KW-0133">Cell shape</keyword>
<dbReference type="GO" id="GO:0009252">
    <property type="term" value="P:peptidoglycan biosynthetic process"/>
    <property type="evidence" value="ECO:0007669"/>
    <property type="project" value="UniProtKB-UniRule"/>
</dbReference>
<accession>A0A948RVH9</accession>
<dbReference type="SUPFAM" id="SSF53681">
    <property type="entry name" value="Aspartate/glutamate racemase"/>
    <property type="match status" value="2"/>
</dbReference>
<comment type="similarity">
    <text evidence="7">Belongs to the aspartate/glutamate racemases family.</text>
</comment>
<sequence length="271" mass="29513">MPIGVFDSGIGGLSVVRHILCELPDEGVLYFGDSARVPYGTKSAQTVIRFSMENTRFLLHKGVKFLVVACNTSSAVALPELSRSFDIPIVGMIEPAVRQALRMTQKGTIGVIGTRATIASEAYTIALRSIEPSVKVISQACPLLVPLAEEGWVSGDVPERVLKEYLEPVMDKGMDVLILGCTHYPLLKETIRKVIGPDVAIVESGEAAVVEMSDRLRESGLLRPAAASPPDCHYYVSDIPLKFKEVGERFLGCPLGSVMPVDQVDIPWYER</sequence>
<comment type="pathway">
    <text evidence="7">Cell wall biogenesis; peptidoglycan biosynthesis.</text>
</comment>
<dbReference type="FunFam" id="3.40.50.1860:FF:000001">
    <property type="entry name" value="Glutamate racemase"/>
    <property type="match status" value="1"/>
</dbReference>
<evidence type="ECO:0000256" key="5">
    <source>
        <dbReference type="ARBA" id="ARBA00023235"/>
    </source>
</evidence>
<keyword evidence="4 7" id="KW-0573">Peptidoglycan synthesis</keyword>
<dbReference type="NCBIfam" id="TIGR00067">
    <property type="entry name" value="glut_race"/>
    <property type="match status" value="1"/>
</dbReference>
<dbReference type="GO" id="GO:0008881">
    <property type="term" value="F:glutamate racemase activity"/>
    <property type="evidence" value="ECO:0007669"/>
    <property type="project" value="UniProtKB-UniRule"/>
</dbReference>
<name>A0A948RVH9_UNCEI</name>
<dbReference type="PROSITE" id="PS00924">
    <property type="entry name" value="ASP_GLU_RACEMASE_2"/>
    <property type="match status" value="1"/>
</dbReference>
<dbReference type="InterPro" id="IPR004391">
    <property type="entry name" value="Glu_race"/>
</dbReference>
<gene>
    <name evidence="7 8" type="primary">murI</name>
    <name evidence="8" type="ORF">KJ970_12785</name>
</gene>
<dbReference type="Gene3D" id="3.40.50.1860">
    <property type="match status" value="2"/>
</dbReference>
<feature type="binding site" evidence="7">
    <location>
        <begin position="71"/>
        <end position="72"/>
    </location>
    <ligand>
        <name>substrate</name>
    </ligand>
</feature>
<evidence type="ECO:0000256" key="1">
    <source>
        <dbReference type="ARBA" id="ARBA00001602"/>
    </source>
</evidence>
<dbReference type="AlphaFoldDB" id="A0A948RVH9"/>
<protein>
    <recommendedName>
        <fullName evidence="2 7">Glutamate racemase</fullName>
        <ecNumber evidence="2 7">5.1.1.3</ecNumber>
    </recommendedName>
</protein>
<dbReference type="GO" id="GO:0008360">
    <property type="term" value="P:regulation of cell shape"/>
    <property type="evidence" value="ECO:0007669"/>
    <property type="project" value="UniProtKB-KW"/>
</dbReference>
<dbReference type="EC" id="5.1.1.3" evidence="2 7"/>
<dbReference type="HAMAP" id="MF_00258">
    <property type="entry name" value="Glu_racemase"/>
    <property type="match status" value="1"/>
</dbReference>
<dbReference type="Pfam" id="PF01177">
    <property type="entry name" value="Asp_Glu_race"/>
    <property type="match status" value="1"/>
</dbReference>
<evidence type="ECO:0000256" key="2">
    <source>
        <dbReference type="ARBA" id="ARBA00013090"/>
    </source>
</evidence>
<dbReference type="Proteomes" id="UP000777784">
    <property type="component" value="Unassembled WGS sequence"/>
</dbReference>
<feature type="active site" description="Proton donor/acceptor" evidence="7">
    <location>
        <position position="70"/>
    </location>
</feature>
<dbReference type="PROSITE" id="PS00923">
    <property type="entry name" value="ASP_GLU_RACEMASE_1"/>
    <property type="match status" value="1"/>
</dbReference>
<feature type="active site" description="Proton donor/acceptor" evidence="7">
    <location>
        <position position="181"/>
    </location>
</feature>
<dbReference type="InterPro" id="IPR001920">
    <property type="entry name" value="Asp/Glu_race"/>
</dbReference>
<dbReference type="PANTHER" id="PTHR21198:SF2">
    <property type="entry name" value="GLUTAMATE RACEMASE"/>
    <property type="match status" value="1"/>
</dbReference>
<evidence type="ECO:0000256" key="3">
    <source>
        <dbReference type="ARBA" id="ARBA00022960"/>
    </source>
</evidence>
<dbReference type="PANTHER" id="PTHR21198">
    <property type="entry name" value="GLUTAMATE RACEMASE"/>
    <property type="match status" value="1"/>
</dbReference>
<keyword evidence="5 7" id="KW-0413">Isomerase</keyword>
<evidence type="ECO:0000313" key="9">
    <source>
        <dbReference type="Proteomes" id="UP000777784"/>
    </source>
</evidence>
<reference evidence="8" key="1">
    <citation type="submission" date="2021-05" db="EMBL/GenBank/DDBJ databases">
        <title>Energy efficiency and biological interactions define the core microbiome of deep oligotrophic groundwater.</title>
        <authorList>
            <person name="Mehrshad M."/>
            <person name="Lopez-Fernandez M."/>
            <person name="Bell E."/>
            <person name="Bernier-Latmani R."/>
            <person name="Bertilsson S."/>
            <person name="Dopson M."/>
        </authorList>
    </citation>
    <scope>NUCLEOTIDE SEQUENCE</scope>
    <source>
        <strain evidence="8">Modern_marine.mb.64</strain>
    </source>
</reference>
<dbReference type="GO" id="GO:0071555">
    <property type="term" value="P:cell wall organization"/>
    <property type="evidence" value="ECO:0007669"/>
    <property type="project" value="UniProtKB-KW"/>
</dbReference>
<dbReference type="InterPro" id="IPR018187">
    <property type="entry name" value="Asp/Glu_racemase_AS_1"/>
</dbReference>
<dbReference type="EMBL" id="JAHJDP010000077">
    <property type="protein sequence ID" value="MBU2691790.1"/>
    <property type="molecule type" value="Genomic_DNA"/>
</dbReference>
<keyword evidence="6 7" id="KW-0961">Cell wall biogenesis/degradation</keyword>
<proteinExistence type="inferred from homology"/>
<evidence type="ECO:0000256" key="4">
    <source>
        <dbReference type="ARBA" id="ARBA00022984"/>
    </source>
</evidence>